<proteinExistence type="predicted"/>
<dbReference type="EMBL" id="UOFR01000038">
    <property type="protein sequence ID" value="VAW96548.1"/>
    <property type="molecule type" value="Genomic_DNA"/>
</dbReference>
<gene>
    <name evidence="1" type="ORF">MNBD_GAMMA21-1046</name>
</gene>
<dbReference type="AlphaFoldDB" id="A0A3B0ZSV6"/>
<name>A0A3B0ZSV6_9ZZZZ</name>
<organism evidence="1">
    <name type="scientific">hydrothermal vent metagenome</name>
    <dbReference type="NCBI Taxonomy" id="652676"/>
    <lineage>
        <taxon>unclassified sequences</taxon>
        <taxon>metagenomes</taxon>
        <taxon>ecological metagenomes</taxon>
    </lineage>
</organism>
<evidence type="ECO:0000313" key="1">
    <source>
        <dbReference type="EMBL" id="VAW96548.1"/>
    </source>
</evidence>
<reference evidence="1" key="1">
    <citation type="submission" date="2018-06" db="EMBL/GenBank/DDBJ databases">
        <authorList>
            <person name="Zhirakovskaya E."/>
        </authorList>
    </citation>
    <scope>NUCLEOTIDE SEQUENCE</scope>
</reference>
<protein>
    <submittedName>
        <fullName evidence="1">Uncharacterized protein</fullName>
    </submittedName>
</protein>
<accession>A0A3B0ZSV6</accession>
<sequence>MPGYKAIVSGENFEFVVDDEPQQLEFTREVYVDADDESAAQQAALAEVRAALLAQAMLDESSDQIISIDEISQTDVLAAKAGASEFVWFFPEHELDDED</sequence>